<feature type="domain" description="BEACH-type PH" evidence="4">
    <location>
        <begin position="381"/>
        <end position="531"/>
    </location>
</feature>
<feature type="compositionally biased region" description="Basic and acidic residues" evidence="2">
    <location>
        <begin position="440"/>
        <end position="452"/>
    </location>
</feature>
<evidence type="ECO:0000313" key="5">
    <source>
        <dbReference type="EnsemblPlants" id="AET6Gv20353600.37"/>
    </source>
</evidence>
<dbReference type="Pfam" id="PF14844">
    <property type="entry name" value="PH_BEACH"/>
    <property type="match status" value="1"/>
</dbReference>
<protein>
    <recommendedName>
        <fullName evidence="7">BEACH domain-containing protein</fullName>
    </recommendedName>
</protein>
<dbReference type="Gene3D" id="1.10.1540.10">
    <property type="entry name" value="BEACH domain"/>
    <property type="match status" value="1"/>
</dbReference>
<evidence type="ECO:0000259" key="3">
    <source>
        <dbReference type="PROSITE" id="PS50197"/>
    </source>
</evidence>
<feature type="compositionally biased region" description="Polar residues" evidence="2">
    <location>
        <begin position="363"/>
        <end position="379"/>
    </location>
</feature>
<dbReference type="PANTHER" id="PTHR13743:SF112">
    <property type="entry name" value="BEACH DOMAIN-CONTAINING PROTEIN"/>
    <property type="match status" value="1"/>
</dbReference>
<dbReference type="InterPro" id="IPR000409">
    <property type="entry name" value="BEACH_dom"/>
</dbReference>
<evidence type="ECO:0000259" key="4">
    <source>
        <dbReference type="PROSITE" id="PS51783"/>
    </source>
</evidence>
<dbReference type="InterPro" id="IPR023362">
    <property type="entry name" value="PH-BEACH_dom"/>
</dbReference>
<feature type="region of interest" description="Disordered" evidence="2">
    <location>
        <begin position="325"/>
        <end position="382"/>
    </location>
</feature>
<accession>A0A453NEX2</accession>
<reference evidence="5" key="3">
    <citation type="journal article" date="2017" name="Nature">
        <title>Genome sequence of the progenitor of the wheat D genome Aegilops tauschii.</title>
        <authorList>
            <person name="Luo M.C."/>
            <person name="Gu Y.Q."/>
            <person name="Puiu D."/>
            <person name="Wang H."/>
            <person name="Twardziok S.O."/>
            <person name="Deal K.R."/>
            <person name="Huo N."/>
            <person name="Zhu T."/>
            <person name="Wang L."/>
            <person name="Wang Y."/>
            <person name="McGuire P.E."/>
            <person name="Liu S."/>
            <person name="Long H."/>
            <person name="Ramasamy R.K."/>
            <person name="Rodriguez J.C."/>
            <person name="Van S.L."/>
            <person name="Yuan L."/>
            <person name="Wang Z."/>
            <person name="Xia Z."/>
            <person name="Xiao L."/>
            <person name="Anderson O.D."/>
            <person name="Ouyang S."/>
            <person name="Liang Y."/>
            <person name="Zimin A.V."/>
            <person name="Pertea G."/>
            <person name="Qi P."/>
            <person name="Bennetzen J.L."/>
            <person name="Dai X."/>
            <person name="Dawson M.W."/>
            <person name="Muller H.G."/>
            <person name="Kugler K."/>
            <person name="Rivarola-Duarte L."/>
            <person name="Spannagl M."/>
            <person name="Mayer K.F.X."/>
            <person name="Lu F.H."/>
            <person name="Bevan M.W."/>
            <person name="Leroy P."/>
            <person name="Li P."/>
            <person name="You F.M."/>
            <person name="Sun Q."/>
            <person name="Liu Z."/>
            <person name="Lyons E."/>
            <person name="Wicker T."/>
            <person name="Salzberg S.L."/>
            <person name="Devos K.M."/>
            <person name="Dvorak J."/>
        </authorList>
    </citation>
    <scope>NUCLEOTIDE SEQUENCE [LARGE SCALE GENOMIC DNA]</scope>
    <source>
        <strain evidence="5">cv. AL8/78</strain>
    </source>
</reference>
<evidence type="ECO:0008006" key="7">
    <source>
        <dbReference type="Google" id="ProtNLM"/>
    </source>
</evidence>
<reference evidence="5" key="4">
    <citation type="submission" date="2019-03" db="UniProtKB">
        <authorList>
            <consortium name="EnsemblPlants"/>
        </authorList>
    </citation>
    <scope>IDENTIFICATION</scope>
</reference>
<dbReference type="PROSITE" id="PS50197">
    <property type="entry name" value="BEACH"/>
    <property type="match status" value="1"/>
</dbReference>
<dbReference type="Gramene" id="AET6Gv20353600.37">
    <property type="protein sequence ID" value="AET6Gv20353600.37"/>
    <property type="gene ID" value="AET6Gv20353600"/>
</dbReference>
<keyword evidence="6" id="KW-1185">Reference proteome</keyword>
<dbReference type="CDD" id="cd01201">
    <property type="entry name" value="PH_BEACH"/>
    <property type="match status" value="1"/>
</dbReference>
<evidence type="ECO:0000256" key="2">
    <source>
        <dbReference type="SAM" id="MobiDB-lite"/>
    </source>
</evidence>
<dbReference type="PANTHER" id="PTHR13743">
    <property type="entry name" value="BEIGE/BEACH-RELATED"/>
    <property type="match status" value="1"/>
</dbReference>
<dbReference type="SUPFAM" id="SSF50729">
    <property type="entry name" value="PH domain-like"/>
    <property type="match status" value="1"/>
</dbReference>
<feature type="domain" description="BEACH" evidence="3">
    <location>
        <begin position="555"/>
        <end position="671"/>
    </location>
</feature>
<dbReference type="Proteomes" id="UP000015105">
    <property type="component" value="Chromosome 6D"/>
</dbReference>
<sequence length="671" mass="75851">MAAVVVTGGIGTALSAKTNKITDKAMMLRGERFPRIIFHLVIMYLCKAGLENASKCVQQFITMLPNLISEEDQCKNSLHFIIWSLLRVRSHYGELDDGARFHVISHLILETVIYGKSMLATSILGKDDSAEANSNKESGFILNLVQKDRVLAAASDEVKYMKDAKADRLRQLQDLNSKLDERLIEDIEQLQSLEDDIQFAKTAAISGDDNRKAAFKLAFDEDQQIVADKWIHIFRALSDERGPWSASPFPNNLVTYWKHDKTEDKWRRRMKLKRNYKFDERICQPLSTKSTNENTAPSVDPFVSAKIPEKMKRFLLKGVRGITGDVGSESCEDNNDTSEPSQNKPSENQVSSDAANSADSSDYPTSSVQNRKEQSSTGGDNDYAEVLSSVHCVLVTPKRKLAGQFTITRNALHFSFEFLVEGTGGSSVFNKFQDNKESDAKSELGSVEKLKGNSDVGRGNEAGSGDALMKSQSSKIKHHRRWKITRIRAVYWTRYLLQYTATEIFFDDANAPIFLNFSSQNDAKNVGSLLVSLRNDALFPKGSTKDKNSVISFVDRKVALEMAESARESWRKREISNFEYLMILNTLSGRSYNDLTQYPIFPWILADYSSEKLDFNKSSTFRDLSKPVGALDAKRFKRFSKIDILISVILIYQAFIMDRTTLAWELFFTTF</sequence>
<keyword evidence="1" id="KW-0175">Coiled coil</keyword>
<dbReference type="PROSITE" id="PS51783">
    <property type="entry name" value="PH_BEACH"/>
    <property type="match status" value="1"/>
</dbReference>
<dbReference type="Gene3D" id="2.30.29.30">
    <property type="entry name" value="Pleckstrin-homology domain (PH domain)/Phosphotyrosine-binding domain (PTB)"/>
    <property type="match status" value="1"/>
</dbReference>
<organism evidence="5 6">
    <name type="scientific">Aegilops tauschii subsp. strangulata</name>
    <name type="common">Goatgrass</name>
    <dbReference type="NCBI Taxonomy" id="200361"/>
    <lineage>
        <taxon>Eukaryota</taxon>
        <taxon>Viridiplantae</taxon>
        <taxon>Streptophyta</taxon>
        <taxon>Embryophyta</taxon>
        <taxon>Tracheophyta</taxon>
        <taxon>Spermatophyta</taxon>
        <taxon>Magnoliopsida</taxon>
        <taxon>Liliopsida</taxon>
        <taxon>Poales</taxon>
        <taxon>Poaceae</taxon>
        <taxon>BOP clade</taxon>
        <taxon>Pooideae</taxon>
        <taxon>Triticodae</taxon>
        <taxon>Triticeae</taxon>
        <taxon>Triticinae</taxon>
        <taxon>Aegilops</taxon>
    </lineage>
</organism>
<dbReference type="InterPro" id="IPR036372">
    <property type="entry name" value="BEACH_dom_sf"/>
</dbReference>
<feature type="compositionally biased region" description="Polar residues" evidence="2">
    <location>
        <begin position="337"/>
        <end position="350"/>
    </location>
</feature>
<evidence type="ECO:0000313" key="6">
    <source>
        <dbReference type="Proteomes" id="UP000015105"/>
    </source>
</evidence>
<dbReference type="SMART" id="SM01026">
    <property type="entry name" value="Beach"/>
    <property type="match status" value="1"/>
</dbReference>
<dbReference type="Pfam" id="PF02138">
    <property type="entry name" value="Beach"/>
    <property type="match status" value="1"/>
</dbReference>
<reference evidence="5" key="5">
    <citation type="journal article" date="2021" name="G3 (Bethesda)">
        <title>Aegilops tauschii genome assembly Aet v5.0 features greater sequence contiguity and improved annotation.</title>
        <authorList>
            <person name="Wang L."/>
            <person name="Zhu T."/>
            <person name="Rodriguez J.C."/>
            <person name="Deal K.R."/>
            <person name="Dubcovsky J."/>
            <person name="McGuire P.E."/>
            <person name="Lux T."/>
            <person name="Spannagl M."/>
            <person name="Mayer K.F.X."/>
            <person name="Baldrich P."/>
            <person name="Meyers B.C."/>
            <person name="Huo N."/>
            <person name="Gu Y.Q."/>
            <person name="Zhou H."/>
            <person name="Devos K.M."/>
            <person name="Bennetzen J.L."/>
            <person name="Unver T."/>
            <person name="Budak H."/>
            <person name="Gulick P.J."/>
            <person name="Galiba G."/>
            <person name="Kalapos B."/>
            <person name="Nelson D.R."/>
            <person name="Li P."/>
            <person name="You F.M."/>
            <person name="Luo M.C."/>
            <person name="Dvorak J."/>
        </authorList>
    </citation>
    <scope>NUCLEOTIDE SEQUENCE [LARGE SCALE GENOMIC DNA]</scope>
    <source>
        <strain evidence="5">cv. AL8/78</strain>
    </source>
</reference>
<feature type="compositionally biased region" description="Low complexity" evidence="2">
    <location>
        <begin position="351"/>
        <end position="362"/>
    </location>
</feature>
<proteinExistence type="predicted"/>
<evidence type="ECO:0000256" key="1">
    <source>
        <dbReference type="SAM" id="Coils"/>
    </source>
</evidence>
<feature type="region of interest" description="Disordered" evidence="2">
    <location>
        <begin position="440"/>
        <end position="472"/>
    </location>
</feature>
<dbReference type="SUPFAM" id="SSF81837">
    <property type="entry name" value="BEACH domain"/>
    <property type="match status" value="1"/>
</dbReference>
<dbReference type="InterPro" id="IPR050865">
    <property type="entry name" value="BEACH_Domain"/>
</dbReference>
<name>A0A453NEX2_AEGTS</name>
<feature type="coiled-coil region" evidence="1">
    <location>
        <begin position="162"/>
        <end position="196"/>
    </location>
</feature>
<reference evidence="6" key="2">
    <citation type="journal article" date="2017" name="Nat. Plants">
        <title>The Aegilops tauschii genome reveals multiple impacts of transposons.</title>
        <authorList>
            <person name="Zhao G."/>
            <person name="Zou C."/>
            <person name="Li K."/>
            <person name="Wang K."/>
            <person name="Li T."/>
            <person name="Gao L."/>
            <person name="Zhang X."/>
            <person name="Wang H."/>
            <person name="Yang Z."/>
            <person name="Liu X."/>
            <person name="Jiang W."/>
            <person name="Mao L."/>
            <person name="Kong X."/>
            <person name="Jiao Y."/>
            <person name="Jia J."/>
        </authorList>
    </citation>
    <scope>NUCLEOTIDE SEQUENCE [LARGE SCALE GENOMIC DNA]</scope>
    <source>
        <strain evidence="6">cv. AL8/78</strain>
    </source>
</reference>
<dbReference type="EnsemblPlants" id="AET6Gv20353600.37">
    <property type="protein sequence ID" value="AET6Gv20353600.37"/>
    <property type="gene ID" value="AET6Gv20353600"/>
</dbReference>
<reference evidence="6" key="1">
    <citation type="journal article" date="2014" name="Science">
        <title>Ancient hybridizations among the ancestral genomes of bread wheat.</title>
        <authorList>
            <consortium name="International Wheat Genome Sequencing Consortium,"/>
            <person name="Marcussen T."/>
            <person name="Sandve S.R."/>
            <person name="Heier L."/>
            <person name="Spannagl M."/>
            <person name="Pfeifer M."/>
            <person name="Jakobsen K.S."/>
            <person name="Wulff B.B."/>
            <person name="Steuernagel B."/>
            <person name="Mayer K.F."/>
            <person name="Olsen O.A."/>
        </authorList>
    </citation>
    <scope>NUCLEOTIDE SEQUENCE [LARGE SCALE GENOMIC DNA]</scope>
    <source>
        <strain evidence="6">cv. AL8/78</strain>
    </source>
</reference>
<dbReference type="AlphaFoldDB" id="A0A453NEX2"/>
<dbReference type="InterPro" id="IPR011993">
    <property type="entry name" value="PH-like_dom_sf"/>
</dbReference>